<comment type="catalytic activity">
    <reaction evidence="4 6">
        <text>D-erythrose 4-phosphate + phosphoenolpyruvate + H2O = 7-phospho-2-dehydro-3-deoxy-D-arabino-heptonate + phosphate</text>
        <dbReference type="Rhea" id="RHEA:14717"/>
        <dbReference type="ChEBI" id="CHEBI:15377"/>
        <dbReference type="ChEBI" id="CHEBI:16897"/>
        <dbReference type="ChEBI" id="CHEBI:43474"/>
        <dbReference type="ChEBI" id="CHEBI:58394"/>
        <dbReference type="ChEBI" id="CHEBI:58702"/>
        <dbReference type="EC" id="2.5.1.54"/>
    </reaction>
</comment>
<dbReference type="AlphaFoldDB" id="A0A9P3GPT8"/>
<dbReference type="GO" id="GO:0008652">
    <property type="term" value="P:amino acid biosynthetic process"/>
    <property type="evidence" value="ECO:0007669"/>
    <property type="project" value="UniProtKB-KW"/>
</dbReference>
<sequence>MPAANWTPSSWQDKPAAQDVVYPDTEHLSRVLGKIKQLPPLVTPSEIERLRHQLSLVQRNEAFLLHAGDCAESFDACTQENISNKIGLILSVSLILIWGARLPVVRIGRIAGQYAKPRSSAMEKIGDREVLSFRGDNVNGLSPDDRTPDPERMLSAYFHSTATLNYIRGLLSSGFASLHHPRDWSLAHVRSPGLRTEFERITEGLGDALGFARTIGLGAERTPYEQGGPPGVLGEVDFYTSHEGLMLPFEEAMTREFAVPDSSRPAGDAPQPTAFYNTSAHFLWIGDRTRQLTGAHVEYFRGIRNPIGIKVGPSMEDAELIRLLDIVNPDKESGRVTLITRYGAAKVEKYLPGHIAAVQKSGHPVIWVCDPMHGNTLTSSTGHKTRHFGTIISELTACIRTHTQCGSRLGGVSLEFTGELAADGFSVTECLGGSMGLAEAQLGLRYQSFCDPRLNFEQALDVAFLISGHFKRERLGRHRPDADVLFEELGGRSPA</sequence>
<keyword evidence="8" id="KW-1185">Reference proteome</keyword>
<gene>
    <name evidence="7" type="ORF">PsYK624_151990</name>
</gene>
<evidence type="ECO:0000313" key="7">
    <source>
        <dbReference type="EMBL" id="GJE98961.1"/>
    </source>
</evidence>
<dbReference type="PANTHER" id="PTHR21337">
    <property type="entry name" value="PHOSPHO-2-DEHYDRO-3-DEOXYHEPTONATE ALDOLASE 1, 2"/>
    <property type="match status" value="1"/>
</dbReference>
<keyword evidence="6" id="KW-0057">Aromatic amino acid biosynthesis</keyword>
<evidence type="ECO:0000256" key="6">
    <source>
        <dbReference type="RuleBase" id="RU363071"/>
    </source>
</evidence>
<keyword evidence="5" id="KW-0104">Cadmium</keyword>
<keyword evidence="6" id="KW-0028">Amino-acid biosynthesis</keyword>
<dbReference type="Proteomes" id="UP000703269">
    <property type="component" value="Unassembled WGS sequence"/>
</dbReference>
<keyword evidence="3 6" id="KW-0808">Transferase</keyword>
<feature type="binding site" evidence="5">
    <location>
        <position position="341"/>
    </location>
    <ligand>
        <name>phosphoenolpyruvate</name>
        <dbReference type="ChEBI" id="CHEBI:58702"/>
    </ligand>
</feature>
<dbReference type="Pfam" id="PF01474">
    <property type="entry name" value="DAHP_synth_2"/>
    <property type="match status" value="1"/>
</dbReference>
<evidence type="ECO:0000256" key="3">
    <source>
        <dbReference type="ARBA" id="ARBA00022679"/>
    </source>
</evidence>
<feature type="binding site" evidence="5">
    <location>
        <position position="373"/>
    </location>
    <ligand>
        <name>Mn(2+)</name>
        <dbReference type="ChEBI" id="CHEBI:29035"/>
    </ligand>
</feature>
<evidence type="ECO:0000313" key="8">
    <source>
        <dbReference type="Proteomes" id="UP000703269"/>
    </source>
</evidence>
<comment type="pathway">
    <text evidence="1 6">Metabolic intermediate biosynthesis; chorismate biosynthesis; chorismate from D-erythrose 4-phosphate and phosphoenolpyruvate: step 1/7.</text>
</comment>
<evidence type="ECO:0000256" key="2">
    <source>
        <dbReference type="ARBA" id="ARBA00008911"/>
    </source>
</evidence>
<dbReference type="EMBL" id="BPQB01000097">
    <property type="protein sequence ID" value="GJE98961.1"/>
    <property type="molecule type" value="Genomic_DNA"/>
</dbReference>
<evidence type="ECO:0000256" key="1">
    <source>
        <dbReference type="ARBA" id="ARBA00004688"/>
    </source>
</evidence>
<accession>A0A9P3GPT8</accession>
<dbReference type="SUPFAM" id="SSF51569">
    <property type="entry name" value="Aldolase"/>
    <property type="match status" value="1"/>
</dbReference>
<evidence type="ECO:0000256" key="4">
    <source>
        <dbReference type="ARBA" id="ARBA00047508"/>
    </source>
</evidence>
<comment type="cofactor">
    <cofactor evidence="5">
        <name>Mn(2+)</name>
        <dbReference type="ChEBI" id="CHEBI:29035"/>
    </cofactor>
    <cofactor evidence="5">
        <name>Co(2+)</name>
        <dbReference type="ChEBI" id="CHEBI:48828"/>
    </cofactor>
    <cofactor evidence="5">
        <name>Cd(2+)</name>
        <dbReference type="ChEBI" id="CHEBI:48775"/>
    </cofactor>
    <text evidence="5">Binds 1 divalent cation per subunit. The enzyme is active with manganese, cobalt or cadmium ions.</text>
</comment>
<dbReference type="OrthoDB" id="2338at2759"/>
<proteinExistence type="inferred from homology"/>
<dbReference type="Gene3D" id="3.20.20.70">
    <property type="entry name" value="Aldolase class I"/>
    <property type="match status" value="2"/>
</dbReference>
<name>A0A9P3GPT8_9APHY</name>
<feature type="binding site" evidence="5">
    <location>
        <position position="451"/>
    </location>
    <ligand>
        <name>Mn(2+)</name>
        <dbReference type="ChEBI" id="CHEBI:29035"/>
    </ligand>
</feature>
<keyword evidence="5" id="KW-0464">Manganese</keyword>
<comment type="caution">
    <text evidence="7">The sequence shown here is derived from an EMBL/GenBank/DDBJ whole genome shotgun (WGS) entry which is preliminary data.</text>
</comment>
<organism evidence="7 8">
    <name type="scientific">Phanerochaete sordida</name>
    <dbReference type="NCBI Taxonomy" id="48140"/>
    <lineage>
        <taxon>Eukaryota</taxon>
        <taxon>Fungi</taxon>
        <taxon>Dikarya</taxon>
        <taxon>Basidiomycota</taxon>
        <taxon>Agaricomycotina</taxon>
        <taxon>Agaricomycetes</taxon>
        <taxon>Polyporales</taxon>
        <taxon>Phanerochaetaceae</taxon>
        <taxon>Phanerochaete</taxon>
    </lineage>
</organism>
<feature type="binding site" evidence="5">
    <location>
        <position position="310"/>
    </location>
    <ligand>
        <name>phosphoenolpyruvate</name>
        <dbReference type="ChEBI" id="CHEBI:58702"/>
    </ligand>
</feature>
<evidence type="ECO:0000256" key="5">
    <source>
        <dbReference type="PIRSR" id="PIRSR602480-1"/>
    </source>
</evidence>
<protein>
    <recommendedName>
        <fullName evidence="6">Phospho-2-dehydro-3-deoxyheptonate aldolase</fullName>
        <ecNumber evidence="6">2.5.1.54</ecNumber>
    </recommendedName>
</protein>
<feature type="binding site" evidence="5">
    <location>
        <position position="70"/>
    </location>
    <ligand>
        <name>Mn(2+)</name>
        <dbReference type="ChEBI" id="CHEBI:29035"/>
    </ligand>
</feature>
<dbReference type="GO" id="GO:0009073">
    <property type="term" value="P:aromatic amino acid family biosynthetic process"/>
    <property type="evidence" value="ECO:0007669"/>
    <property type="project" value="UniProtKB-KW"/>
</dbReference>
<comment type="similarity">
    <text evidence="2 6">Belongs to the class-II DAHP synthase family.</text>
</comment>
<dbReference type="InterPro" id="IPR002480">
    <property type="entry name" value="DAHP_synth_2"/>
</dbReference>
<dbReference type="GO" id="GO:0003849">
    <property type="term" value="F:3-deoxy-7-phosphoheptulonate synthase activity"/>
    <property type="evidence" value="ECO:0007669"/>
    <property type="project" value="UniProtKB-EC"/>
</dbReference>
<feature type="binding site" evidence="5">
    <location>
        <position position="109"/>
    </location>
    <ligand>
        <name>phosphoenolpyruvate</name>
        <dbReference type="ChEBI" id="CHEBI:58702"/>
    </ligand>
</feature>
<reference evidence="7 8" key="1">
    <citation type="submission" date="2021-08" db="EMBL/GenBank/DDBJ databases">
        <title>Draft Genome Sequence of Phanerochaete sordida strain YK-624.</title>
        <authorList>
            <person name="Mori T."/>
            <person name="Dohra H."/>
            <person name="Suzuki T."/>
            <person name="Kawagishi H."/>
            <person name="Hirai H."/>
        </authorList>
    </citation>
    <scope>NUCLEOTIDE SEQUENCE [LARGE SCALE GENOMIC DNA]</scope>
    <source>
        <strain evidence="7 8">YK-624</strain>
    </source>
</reference>
<keyword evidence="5" id="KW-0170">Cobalt</keyword>
<dbReference type="PANTHER" id="PTHR21337:SF0">
    <property type="entry name" value="PHOSPHO-2-DEHYDRO-3-DEOXYHEPTONATE ALDOLASE"/>
    <property type="match status" value="1"/>
</dbReference>
<feature type="binding site" evidence="5">
    <location>
        <position position="415"/>
    </location>
    <ligand>
        <name>Mn(2+)</name>
        <dbReference type="ChEBI" id="CHEBI:29035"/>
    </ligand>
</feature>
<dbReference type="EC" id="2.5.1.54" evidence="6"/>
<dbReference type="InterPro" id="IPR013785">
    <property type="entry name" value="Aldolase_TIM"/>
</dbReference>